<feature type="transmembrane region" description="Helical" evidence="7">
    <location>
        <begin position="279"/>
        <end position="305"/>
    </location>
</feature>
<dbReference type="PANTHER" id="PTHR43163:SF6">
    <property type="entry name" value="DIPEPTIDE TRANSPORT SYSTEM PERMEASE PROTEIN DPPB-RELATED"/>
    <property type="match status" value="1"/>
</dbReference>
<dbReference type="Proteomes" id="UP000304148">
    <property type="component" value="Chromosome"/>
</dbReference>
<evidence type="ECO:0000256" key="2">
    <source>
        <dbReference type="ARBA" id="ARBA00022448"/>
    </source>
</evidence>
<dbReference type="PANTHER" id="PTHR43163">
    <property type="entry name" value="DIPEPTIDE TRANSPORT SYSTEM PERMEASE PROTEIN DPPB-RELATED"/>
    <property type="match status" value="1"/>
</dbReference>
<dbReference type="GO" id="GO:0055085">
    <property type="term" value="P:transmembrane transport"/>
    <property type="evidence" value="ECO:0007669"/>
    <property type="project" value="InterPro"/>
</dbReference>
<evidence type="ECO:0000256" key="7">
    <source>
        <dbReference type="RuleBase" id="RU363032"/>
    </source>
</evidence>
<dbReference type="RefSeq" id="WP_065293544.1">
    <property type="nucleotide sequence ID" value="NZ_LS992241.1"/>
</dbReference>
<dbReference type="InterPro" id="IPR000515">
    <property type="entry name" value="MetI-like"/>
</dbReference>
<organism evidence="9 10">
    <name type="scientific">Paenibacillus alvei</name>
    <name type="common">Bacillus alvei</name>
    <dbReference type="NCBI Taxonomy" id="44250"/>
    <lineage>
        <taxon>Bacteria</taxon>
        <taxon>Bacillati</taxon>
        <taxon>Bacillota</taxon>
        <taxon>Bacilli</taxon>
        <taxon>Bacillales</taxon>
        <taxon>Paenibacillaceae</taxon>
        <taxon>Paenibacillus</taxon>
    </lineage>
</organism>
<evidence type="ECO:0000256" key="1">
    <source>
        <dbReference type="ARBA" id="ARBA00004651"/>
    </source>
</evidence>
<dbReference type="GO" id="GO:0005886">
    <property type="term" value="C:plasma membrane"/>
    <property type="evidence" value="ECO:0007669"/>
    <property type="project" value="UniProtKB-SubCell"/>
</dbReference>
<sequence length="315" mass="35345">MLRYISQRLIAMAITLFLIISLLFFLIHSMPGSIVDDPMLPKDVRERIEAKYHLDKPLIVQYGYFIGDFLTFEFGDSLKVQPKVPVFNIIKDKLPITIQLNVMALIFTIPIGIICGIIAALKKNTMTDHGINMMVVLFISVPSFVFAALLQYMVAYKWELLPILLSTDQGMTWDKIKSMIMPVLALSFGEIAIITRYLRAELCETINSDYMLLARMKGLTHMQATVRHAIRNSFIPLTNILVPMIFSILSGAIVIENIFGVPGLGSLSVNSINSLDHPLTIAVMFFYSLIGLISILVVDLSYGIIDPRIRMGGKK</sequence>
<evidence type="ECO:0000256" key="4">
    <source>
        <dbReference type="ARBA" id="ARBA00022692"/>
    </source>
</evidence>
<dbReference type="Gene3D" id="1.10.3720.10">
    <property type="entry name" value="MetI-like"/>
    <property type="match status" value="1"/>
</dbReference>
<dbReference type="PROSITE" id="PS50928">
    <property type="entry name" value="ABC_TM1"/>
    <property type="match status" value="1"/>
</dbReference>
<feature type="transmembrane region" description="Helical" evidence="7">
    <location>
        <begin position="9"/>
        <end position="30"/>
    </location>
</feature>
<dbReference type="EMBL" id="LS992241">
    <property type="protein sequence ID" value="SYX85203.1"/>
    <property type="molecule type" value="Genomic_DNA"/>
</dbReference>
<dbReference type="Pfam" id="PF00528">
    <property type="entry name" value="BPD_transp_1"/>
    <property type="match status" value="1"/>
</dbReference>
<evidence type="ECO:0000256" key="5">
    <source>
        <dbReference type="ARBA" id="ARBA00022989"/>
    </source>
</evidence>
<feature type="domain" description="ABC transmembrane type-1" evidence="8">
    <location>
        <begin position="94"/>
        <end position="302"/>
    </location>
</feature>
<evidence type="ECO:0000256" key="6">
    <source>
        <dbReference type="ARBA" id="ARBA00023136"/>
    </source>
</evidence>
<feature type="transmembrane region" description="Helical" evidence="7">
    <location>
        <begin position="102"/>
        <end position="121"/>
    </location>
</feature>
<comment type="subcellular location">
    <subcellularLocation>
        <location evidence="1 7">Cell membrane</location>
        <topology evidence="1 7">Multi-pass membrane protein</topology>
    </subcellularLocation>
</comment>
<evidence type="ECO:0000313" key="10">
    <source>
        <dbReference type="Proteomes" id="UP000304148"/>
    </source>
</evidence>
<reference evidence="10" key="1">
    <citation type="submission" date="2018-08" db="EMBL/GenBank/DDBJ databases">
        <authorList>
            <person name="Chevrot R."/>
        </authorList>
    </citation>
    <scope>NUCLEOTIDE SEQUENCE [LARGE SCALE GENOMIC DNA]</scope>
</reference>
<dbReference type="AlphaFoldDB" id="A0A383REC9"/>
<accession>A0A383REC9</accession>
<keyword evidence="5 7" id="KW-1133">Transmembrane helix</keyword>
<evidence type="ECO:0000256" key="3">
    <source>
        <dbReference type="ARBA" id="ARBA00022475"/>
    </source>
</evidence>
<keyword evidence="4 7" id="KW-0812">Transmembrane</keyword>
<comment type="similarity">
    <text evidence="7">Belongs to the binding-protein-dependent transport system permease family.</text>
</comment>
<feature type="transmembrane region" description="Helical" evidence="7">
    <location>
        <begin position="237"/>
        <end position="259"/>
    </location>
</feature>
<name>A0A383REC9_PAEAL</name>
<dbReference type="InterPro" id="IPR035906">
    <property type="entry name" value="MetI-like_sf"/>
</dbReference>
<proteinExistence type="inferred from homology"/>
<feature type="transmembrane region" description="Helical" evidence="7">
    <location>
        <begin position="133"/>
        <end position="156"/>
    </location>
</feature>
<dbReference type="CDD" id="cd06261">
    <property type="entry name" value="TM_PBP2"/>
    <property type="match status" value="1"/>
</dbReference>
<keyword evidence="2 7" id="KW-0813">Transport</keyword>
<protein>
    <submittedName>
        <fullName evidence="9">Peptide ABC transporter permease</fullName>
    </submittedName>
</protein>
<evidence type="ECO:0000313" key="9">
    <source>
        <dbReference type="EMBL" id="SYX85203.1"/>
    </source>
</evidence>
<dbReference type="SUPFAM" id="SSF161098">
    <property type="entry name" value="MetI-like"/>
    <property type="match status" value="1"/>
</dbReference>
<gene>
    <name evidence="9" type="ORF">PBLR_13625</name>
</gene>
<keyword evidence="6 7" id="KW-0472">Membrane</keyword>
<keyword evidence="3" id="KW-1003">Cell membrane</keyword>
<feature type="transmembrane region" description="Helical" evidence="7">
    <location>
        <begin position="176"/>
        <end position="198"/>
    </location>
</feature>
<evidence type="ECO:0000259" key="8">
    <source>
        <dbReference type="PROSITE" id="PS50928"/>
    </source>
</evidence>